<dbReference type="CDD" id="cd00090">
    <property type="entry name" value="HTH_ARSR"/>
    <property type="match status" value="1"/>
</dbReference>
<dbReference type="Pfam" id="PF21248">
    <property type="entry name" value="SoFic-like_C"/>
    <property type="match status" value="1"/>
</dbReference>
<dbReference type="InterPro" id="IPR048770">
    <property type="entry name" value="SoFic-like_C"/>
</dbReference>
<keyword evidence="1" id="KW-0547">Nucleotide-binding</keyword>
<feature type="active site" evidence="2">
    <location>
        <position position="192"/>
    </location>
</feature>
<reference evidence="8" key="1">
    <citation type="submission" date="2016-08" db="EMBL/GenBank/DDBJ databases">
        <title>Complete genome sequence of the organohalide-respiring Epsilonproteobacterium Sulfurospirillum halorespirans.</title>
        <authorList>
            <person name="Goris T."/>
            <person name="Zimmermann J."/>
            <person name="Schenz B."/>
            <person name="Lemos M."/>
            <person name="Hackermueller J."/>
            <person name="Diekert G."/>
        </authorList>
    </citation>
    <scope>NUCLEOTIDE SEQUENCE [LARGE SCALE GENOMIC DNA]</scope>
    <source>
        <strain>DSM 13726</strain>
        <strain evidence="8">PCE-M2</strain>
    </source>
</reference>
<dbReference type="PANTHER" id="PTHR13504">
    <property type="entry name" value="FIDO DOMAIN-CONTAINING PROTEIN DDB_G0283145"/>
    <property type="match status" value="1"/>
</dbReference>
<keyword evidence="4" id="KW-0812">Transmembrane</keyword>
<evidence type="ECO:0000256" key="3">
    <source>
        <dbReference type="PIRSR" id="PIRSR640198-2"/>
    </source>
</evidence>
<dbReference type="PANTHER" id="PTHR13504:SF35">
    <property type="entry name" value="PROTEIN ADENYLYLTRANSFERASE SOFIC"/>
    <property type="match status" value="1"/>
</dbReference>
<dbReference type="Pfam" id="PF02661">
    <property type="entry name" value="Fic"/>
    <property type="match status" value="1"/>
</dbReference>
<evidence type="ECO:0000313" key="7">
    <source>
        <dbReference type="EMBL" id="AOO66371.1"/>
    </source>
</evidence>
<dbReference type="InterPro" id="IPR003812">
    <property type="entry name" value="Fido"/>
</dbReference>
<feature type="binding site" evidence="1">
    <location>
        <position position="64"/>
    </location>
    <ligand>
        <name>ATP</name>
        <dbReference type="ChEBI" id="CHEBI:30616"/>
    </ligand>
</feature>
<organism evidence="7 8">
    <name type="scientific">Sulfurospirillum halorespirans DSM 13726</name>
    <dbReference type="NCBI Taxonomy" id="1193502"/>
    <lineage>
        <taxon>Bacteria</taxon>
        <taxon>Pseudomonadati</taxon>
        <taxon>Campylobacterota</taxon>
        <taxon>Epsilonproteobacteria</taxon>
        <taxon>Campylobacterales</taxon>
        <taxon>Sulfurospirillaceae</taxon>
        <taxon>Sulfurospirillum</taxon>
    </lineage>
</organism>
<feature type="binding site" evidence="3">
    <location>
        <begin position="234"/>
        <end position="235"/>
    </location>
    <ligand>
        <name>ATP</name>
        <dbReference type="ChEBI" id="CHEBI:30616"/>
    </ligand>
</feature>
<dbReference type="PIRSF" id="PIRSF038925">
    <property type="entry name" value="AMP-prot_trans"/>
    <property type="match status" value="1"/>
</dbReference>
<feature type="domain" description="Fido" evidence="6">
    <location>
        <begin position="105"/>
        <end position="256"/>
    </location>
</feature>
<dbReference type="RefSeq" id="WP_069478910.1">
    <property type="nucleotide sequence ID" value="NZ_CP017111.1"/>
</dbReference>
<feature type="binding site" evidence="3">
    <location>
        <begin position="196"/>
        <end position="203"/>
    </location>
    <ligand>
        <name>ATP</name>
        <dbReference type="ChEBI" id="CHEBI:30616"/>
    </ligand>
</feature>
<feature type="binding site" evidence="1">
    <location>
        <begin position="197"/>
        <end position="203"/>
    </location>
    <ligand>
        <name>ATP</name>
        <dbReference type="ChEBI" id="CHEBI:30616"/>
    </ligand>
</feature>
<dbReference type="InterPro" id="IPR036390">
    <property type="entry name" value="WH_DNA-bd_sf"/>
</dbReference>
<dbReference type="PATRIC" id="fig|1193502.14.peg.2645"/>
<protein>
    <submittedName>
        <fullName evidence="7">Fic family protein</fullName>
    </submittedName>
</protein>
<evidence type="ECO:0000259" key="6">
    <source>
        <dbReference type="PROSITE" id="PS51459"/>
    </source>
</evidence>
<dbReference type="SUPFAM" id="SSF46785">
    <property type="entry name" value="Winged helix' DNA-binding domain"/>
    <property type="match status" value="1"/>
</dbReference>
<feature type="binding site" evidence="1">
    <location>
        <position position="234"/>
    </location>
    <ligand>
        <name>ATP</name>
        <dbReference type="ChEBI" id="CHEBI:30616"/>
    </ligand>
</feature>
<dbReference type="PROSITE" id="PS50987">
    <property type="entry name" value="HTH_ARSR_2"/>
    <property type="match status" value="1"/>
</dbReference>
<dbReference type="PROSITE" id="PS51459">
    <property type="entry name" value="FIDO"/>
    <property type="match status" value="1"/>
</dbReference>
<evidence type="ECO:0000256" key="4">
    <source>
        <dbReference type="SAM" id="Phobius"/>
    </source>
</evidence>
<dbReference type="KEGG" id="shal:SHALO_2613"/>
<dbReference type="GO" id="GO:0005524">
    <property type="term" value="F:ATP binding"/>
    <property type="evidence" value="ECO:0007669"/>
    <property type="project" value="UniProtKB-KW"/>
</dbReference>
<dbReference type="InterPro" id="IPR026287">
    <property type="entry name" value="SoFic-like"/>
</dbReference>
<dbReference type="InterPro" id="IPR025758">
    <property type="entry name" value="Fic/DOC_N"/>
</dbReference>
<dbReference type="EMBL" id="CP017111">
    <property type="protein sequence ID" value="AOO66371.1"/>
    <property type="molecule type" value="Genomic_DNA"/>
</dbReference>
<keyword evidence="1" id="KW-0067">ATP-binding</keyword>
<dbReference type="GO" id="GO:0003700">
    <property type="term" value="F:DNA-binding transcription factor activity"/>
    <property type="evidence" value="ECO:0007669"/>
    <property type="project" value="InterPro"/>
</dbReference>
<keyword evidence="4" id="KW-0472">Membrane</keyword>
<name>A0A1D7TN01_9BACT</name>
<proteinExistence type="predicted"/>
<sequence length="359" mass="40663">MADEYIPAPLPLSIDLETKEILKKVISANRALAELKGVANSIPNQHILINALSLQEAKDSSEIENIITTHDELYRASVSSAAISQQAKEVQRYREALYTGFSLIGEHRLLLKKHIIEIQKVLEGNDAGMRSQSGTVLKNEQSGEVVFMPPQHPQTIQALMDNLEQYINAPKLDDLDALIKMAIVHYQFEAIHPFYDGNGRTGRIVNILFLMLSGLLEIPILYLSSYIIKNKSEYYRLLRAVSSEGAWQEWVLYMLEGVEQTAQKSIVLINAINATMQESKEIILKALPKLYSKALLELLFKHPYTKINFLVEELGITRKTAANYLKALEEIGILASEKKGREVYFINKRLFELLKNSHI</sequence>
<dbReference type="SUPFAM" id="SSF140931">
    <property type="entry name" value="Fic-like"/>
    <property type="match status" value="1"/>
</dbReference>
<evidence type="ECO:0000256" key="2">
    <source>
        <dbReference type="PIRSR" id="PIRSR640198-1"/>
    </source>
</evidence>
<evidence type="ECO:0000259" key="5">
    <source>
        <dbReference type="PROSITE" id="PS50987"/>
    </source>
</evidence>
<keyword evidence="4" id="KW-1133">Transmembrane helix</keyword>
<dbReference type="Proteomes" id="UP000094609">
    <property type="component" value="Chromosome"/>
</dbReference>
<dbReference type="InterPro" id="IPR011991">
    <property type="entry name" value="ArsR-like_HTH"/>
</dbReference>
<dbReference type="Pfam" id="PF13784">
    <property type="entry name" value="Fic_N"/>
    <property type="match status" value="1"/>
</dbReference>
<keyword evidence="8" id="KW-1185">Reference proteome</keyword>
<dbReference type="AlphaFoldDB" id="A0A1D7TN01"/>
<dbReference type="InterPro" id="IPR036388">
    <property type="entry name" value="WH-like_DNA-bd_sf"/>
</dbReference>
<dbReference type="Gene3D" id="1.10.10.10">
    <property type="entry name" value="Winged helix-like DNA-binding domain superfamily/Winged helix DNA-binding domain"/>
    <property type="match status" value="1"/>
</dbReference>
<dbReference type="Gene3D" id="1.10.3290.10">
    <property type="entry name" value="Fido-like domain"/>
    <property type="match status" value="1"/>
</dbReference>
<dbReference type="InterPro" id="IPR036597">
    <property type="entry name" value="Fido-like_dom_sf"/>
</dbReference>
<dbReference type="InterPro" id="IPR040198">
    <property type="entry name" value="Fido_containing"/>
</dbReference>
<dbReference type="STRING" id="1193502.SHALO_2613"/>
<feature type="binding site" evidence="1">
    <location>
        <position position="192"/>
    </location>
    <ligand>
        <name>ATP</name>
        <dbReference type="ChEBI" id="CHEBI:30616"/>
    </ligand>
</feature>
<dbReference type="InterPro" id="IPR001845">
    <property type="entry name" value="HTH_ArsR_DNA-bd_dom"/>
</dbReference>
<feature type="domain" description="HTH arsR-type" evidence="5">
    <location>
        <begin position="272"/>
        <end position="359"/>
    </location>
</feature>
<evidence type="ECO:0000313" key="8">
    <source>
        <dbReference type="Proteomes" id="UP000094609"/>
    </source>
</evidence>
<gene>
    <name evidence="7" type="ORF">SHALO_2613</name>
</gene>
<feature type="transmembrane region" description="Helical" evidence="4">
    <location>
        <begin position="207"/>
        <end position="228"/>
    </location>
</feature>
<accession>A0A1D7TN01</accession>
<evidence type="ECO:0000256" key="1">
    <source>
        <dbReference type="PIRSR" id="PIRSR038925-1"/>
    </source>
</evidence>